<evidence type="ECO:0000313" key="2">
    <source>
        <dbReference type="EMBL" id="MPC59829.1"/>
    </source>
</evidence>
<sequence length="247" mass="26987">MAPSSSSSSSSKDTHTHRQTKGQTRTEARVSSGRRGSQVLRMLGQGGAGGRPPSGAPEGGWPGSGGEGDGGRIATLGANLWWRGLEVRRGEASLGRRLRLPLPTSARPRPAASPPCIPKQIHASRRSQGDRIINAPPRWLIHIAVICMRSARRARPASPSASSQPASRPHRAATSPRRTHCCRHRLADVHQTVVYCTPEALMMPRTHFIRGMSLKVIASNTTRHAACRPPRWPPRDPLATRRQFKYR</sequence>
<name>A0A5B7GQB0_PORTR</name>
<accession>A0A5B7GQB0</accession>
<organism evidence="2 3">
    <name type="scientific">Portunus trituberculatus</name>
    <name type="common">Swimming crab</name>
    <name type="synonym">Neptunus trituberculatus</name>
    <dbReference type="NCBI Taxonomy" id="210409"/>
    <lineage>
        <taxon>Eukaryota</taxon>
        <taxon>Metazoa</taxon>
        <taxon>Ecdysozoa</taxon>
        <taxon>Arthropoda</taxon>
        <taxon>Crustacea</taxon>
        <taxon>Multicrustacea</taxon>
        <taxon>Malacostraca</taxon>
        <taxon>Eumalacostraca</taxon>
        <taxon>Eucarida</taxon>
        <taxon>Decapoda</taxon>
        <taxon>Pleocyemata</taxon>
        <taxon>Brachyura</taxon>
        <taxon>Eubrachyura</taxon>
        <taxon>Portunoidea</taxon>
        <taxon>Portunidae</taxon>
        <taxon>Portuninae</taxon>
        <taxon>Portunus</taxon>
    </lineage>
</organism>
<feature type="region of interest" description="Disordered" evidence="1">
    <location>
        <begin position="154"/>
        <end position="179"/>
    </location>
</feature>
<keyword evidence="3" id="KW-1185">Reference proteome</keyword>
<feature type="compositionally biased region" description="Low complexity" evidence="1">
    <location>
        <begin position="1"/>
        <end position="11"/>
    </location>
</feature>
<feature type="region of interest" description="Disordered" evidence="1">
    <location>
        <begin position="1"/>
        <end position="72"/>
    </location>
</feature>
<feature type="compositionally biased region" description="Low complexity" evidence="1">
    <location>
        <begin position="156"/>
        <end position="167"/>
    </location>
</feature>
<comment type="caution">
    <text evidence="2">The sequence shown here is derived from an EMBL/GenBank/DDBJ whole genome shotgun (WGS) entry which is preliminary data.</text>
</comment>
<evidence type="ECO:0000256" key="1">
    <source>
        <dbReference type="SAM" id="MobiDB-lite"/>
    </source>
</evidence>
<feature type="region of interest" description="Disordered" evidence="1">
    <location>
        <begin position="102"/>
        <end position="128"/>
    </location>
</feature>
<feature type="compositionally biased region" description="Gly residues" evidence="1">
    <location>
        <begin position="44"/>
        <end position="68"/>
    </location>
</feature>
<reference evidence="2 3" key="1">
    <citation type="submission" date="2019-05" db="EMBL/GenBank/DDBJ databases">
        <title>Another draft genome of Portunus trituberculatus and its Hox gene families provides insights of decapod evolution.</title>
        <authorList>
            <person name="Jeong J.-H."/>
            <person name="Song I."/>
            <person name="Kim S."/>
            <person name="Choi T."/>
            <person name="Kim D."/>
            <person name="Ryu S."/>
            <person name="Kim W."/>
        </authorList>
    </citation>
    <scope>NUCLEOTIDE SEQUENCE [LARGE SCALE GENOMIC DNA]</scope>
    <source>
        <tissue evidence="2">Muscle</tissue>
    </source>
</reference>
<proteinExistence type="predicted"/>
<evidence type="ECO:0000313" key="3">
    <source>
        <dbReference type="Proteomes" id="UP000324222"/>
    </source>
</evidence>
<dbReference type="AlphaFoldDB" id="A0A5B7GQB0"/>
<dbReference type="Proteomes" id="UP000324222">
    <property type="component" value="Unassembled WGS sequence"/>
</dbReference>
<dbReference type="EMBL" id="VSRR010016906">
    <property type="protein sequence ID" value="MPC59829.1"/>
    <property type="molecule type" value="Genomic_DNA"/>
</dbReference>
<feature type="region of interest" description="Disordered" evidence="1">
    <location>
        <begin position="223"/>
        <end position="247"/>
    </location>
</feature>
<gene>
    <name evidence="2" type="ORF">E2C01_053857</name>
</gene>
<protein>
    <submittedName>
        <fullName evidence="2">Uncharacterized protein</fullName>
    </submittedName>
</protein>